<protein>
    <recommendedName>
        <fullName evidence="9">Membrane-anchored ubiquitin-fold protein</fullName>
    </recommendedName>
</protein>
<keyword evidence="12" id="KW-1185">Reference proteome</keyword>
<comment type="function">
    <text evidence="1 9">May serve as docking site to facilitate the association of other proteins to the plasma membrane.</text>
</comment>
<dbReference type="EMBL" id="CM004387">
    <property type="protein sequence ID" value="OAY60255.2"/>
    <property type="molecule type" value="Genomic_DNA"/>
</dbReference>
<evidence type="ECO:0000313" key="11">
    <source>
        <dbReference type="EMBL" id="OAY60255.2"/>
    </source>
</evidence>
<evidence type="ECO:0000259" key="10">
    <source>
        <dbReference type="PROSITE" id="PS50053"/>
    </source>
</evidence>
<dbReference type="PIRSF" id="PIRSF032572">
    <property type="entry name" value="MUB"/>
    <property type="match status" value="1"/>
</dbReference>
<evidence type="ECO:0000256" key="7">
    <source>
        <dbReference type="ARBA" id="ARBA00023288"/>
    </source>
</evidence>
<evidence type="ECO:0000256" key="2">
    <source>
        <dbReference type="ARBA" id="ARBA00004193"/>
    </source>
</evidence>
<evidence type="ECO:0000256" key="4">
    <source>
        <dbReference type="ARBA" id="ARBA00022481"/>
    </source>
</evidence>
<evidence type="ECO:0000256" key="1">
    <source>
        <dbReference type="ARBA" id="ARBA00002929"/>
    </source>
</evidence>
<keyword evidence="3 9" id="KW-1003">Cell membrane</keyword>
<dbReference type="InterPro" id="IPR040015">
    <property type="entry name" value="UBL3-like"/>
</dbReference>
<sequence>MIVRLLNVNKDHFHPQENDELLDPKVPYLSAIRALMYLANNTHPDIAFAVSLLARFISSPTRRPWNRVKHILRYLQGTIDMRLFYSNEFGSQLISYANARYLSNPHKGCSQMGYLLTYGGTTISLHSTKQALATTSSNHTEIIAKHETKEKILIILYENNAACITQLREGYIKGDITNHISPKFFFTHDLQKNGDIDI</sequence>
<dbReference type="PANTHER" id="PTHR13169">
    <property type="entry name" value="UBIQUITIN-LIKE PROTEIN 3 HCG-1 PROTEIN"/>
    <property type="match status" value="1"/>
</dbReference>
<keyword evidence="5 9" id="KW-0472">Membrane</keyword>
<dbReference type="InterPro" id="IPR000626">
    <property type="entry name" value="Ubiquitin-like_dom"/>
</dbReference>
<name>A0A251LP88_MANES</name>
<evidence type="ECO:0000256" key="3">
    <source>
        <dbReference type="ARBA" id="ARBA00022475"/>
    </source>
</evidence>
<keyword evidence="8" id="KW-0636">Prenylation</keyword>
<accession>A0A251LP88</accession>
<dbReference type="GO" id="GO:0005886">
    <property type="term" value="C:plasma membrane"/>
    <property type="evidence" value="ECO:0007669"/>
    <property type="project" value="UniProtKB-SubCell"/>
</dbReference>
<comment type="subcellular location">
    <subcellularLocation>
        <location evidence="2">Cell membrane</location>
        <topology evidence="2">Lipid-anchor</topology>
    </subcellularLocation>
</comment>
<proteinExistence type="predicted"/>
<dbReference type="Gene3D" id="3.10.20.90">
    <property type="entry name" value="Phosphatidylinositol 3-kinase Catalytic Subunit, Chain A, domain 1"/>
    <property type="match status" value="1"/>
</dbReference>
<dbReference type="PANTHER" id="PTHR13169:SF26">
    <property type="entry name" value="MEMBRANE-ANCHORED UBIQUITIN-FOLD PROTEIN 2"/>
    <property type="match status" value="1"/>
</dbReference>
<evidence type="ECO:0000256" key="6">
    <source>
        <dbReference type="ARBA" id="ARBA00023139"/>
    </source>
</evidence>
<evidence type="ECO:0000256" key="5">
    <source>
        <dbReference type="ARBA" id="ARBA00023136"/>
    </source>
</evidence>
<dbReference type="Gramene" id="Manes.01G098500.1.v8.1">
    <property type="protein sequence ID" value="Manes.01G098500.1.v8.1.CDS"/>
    <property type="gene ID" value="Manes.01G098500.v8.1"/>
</dbReference>
<comment type="caution">
    <text evidence="11">The sequence shown here is derived from an EMBL/GenBank/DDBJ whole genome shotgun (WGS) entry which is preliminary data.</text>
</comment>
<dbReference type="OMA" id="MAEVKDQ"/>
<evidence type="ECO:0000313" key="12">
    <source>
        <dbReference type="Proteomes" id="UP000091857"/>
    </source>
</evidence>
<evidence type="ECO:0000256" key="8">
    <source>
        <dbReference type="ARBA" id="ARBA00023289"/>
    </source>
</evidence>
<feature type="domain" description="Ubiquitin-like" evidence="10">
    <location>
        <begin position="8"/>
        <end position="74"/>
    </location>
</feature>
<dbReference type="Pfam" id="PF13881">
    <property type="entry name" value="Rad60-SLD_2"/>
    <property type="match status" value="1"/>
</dbReference>
<organism evidence="11 12">
    <name type="scientific">Manihot esculenta</name>
    <name type="common">Cassava</name>
    <name type="synonym">Jatropha manihot</name>
    <dbReference type="NCBI Taxonomy" id="3983"/>
    <lineage>
        <taxon>Eukaryota</taxon>
        <taxon>Viridiplantae</taxon>
        <taxon>Streptophyta</taxon>
        <taxon>Embryophyta</taxon>
        <taxon>Tracheophyta</taxon>
        <taxon>Spermatophyta</taxon>
        <taxon>Magnoliopsida</taxon>
        <taxon>eudicotyledons</taxon>
        <taxon>Gunneridae</taxon>
        <taxon>Pentapetalae</taxon>
        <taxon>rosids</taxon>
        <taxon>fabids</taxon>
        <taxon>Malpighiales</taxon>
        <taxon>Euphorbiaceae</taxon>
        <taxon>Crotonoideae</taxon>
        <taxon>Manihoteae</taxon>
        <taxon>Manihot</taxon>
    </lineage>
</organism>
<dbReference type="CDD" id="cd01814">
    <property type="entry name" value="Ubl_MUBs_plant"/>
    <property type="match status" value="1"/>
</dbReference>
<dbReference type="InterPro" id="IPR017000">
    <property type="entry name" value="MUB"/>
</dbReference>
<reference evidence="12" key="1">
    <citation type="journal article" date="2016" name="Nat. Biotechnol.">
        <title>Sequencing wild and cultivated cassava and related species reveals extensive interspecific hybridization and genetic diversity.</title>
        <authorList>
            <person name="Bredeson J.V."/>
            <person name="Lyons J.B."/>
            <person name="Prochnik S.E."/>
            <person name="Wu G.A."/>
            <person name="Ha C.M."/>
            <person name="Edsinger-Gonzales E."/>
            <person name="Grimwood J."/>
            <person name="Schmutz J."/>
            <person name="Rabbi I.Y."/>
            <person name="Egesi C."/>
            <person name="Nauluvula P."/>
            <person name="Lebot V."/>
            <person name="Ndunguru J."/>
            <person name="Mkamilo G."/>
            <person name="Bart R.S."/>
            <person name="Setter T.L."/>
            <person name="Gleadow R.M."/>
            <person name="Kulakow P."/>
            <person name="Ferguson M.E."/>
            <person name="Rounsley S."/>
            <person name="Rokhsar D.S."/>
        </authorList>
    </citation>
    <scope>NUCLEOTIDE SEQUENCE [LARGE SCALE GENOMIC DNA]</scope>
    <source>
        <strain evidence="12">cv. AM560-2</strain>
    </source>
</reference>
<dbReference type="AlphaFoldDB" id="A0A251LP88"/>
<gene>
    <name evidence="11" type="ORF">MANES_01G054202v8</name>
</gene>
<dbReference type="SUPFAM" id="SSF54236">
    <property type="entry name" value="Ubiquitin-like"/>
    <property type="match status" value="1"/>
</dbReference>
<dbReference type="OrthoDB" id="1043111at2759"/>
<evidence type="ECO:0000256" key="9">
    <source>
        <dbReference type="PIRNR" id="PIRNR032572"/>
    </source>
</evidence>
<dbReference type="InterPro" id="IPR039540">
    <property type="entry name" value="UBL3-like_ubiquitin_dom"/>
</dbReference>
<dbReference type="InterPro" id="IPR029071">
    <property type="entry name" value="Ubiquitin-like_domsf"/>
</dbReference>
<keyword evidence="6" id="KW-0564">Palmitate</keyword>
<dbReference type="PROSITE" id="PS50053">
    <property type="entry name" value="UBIQUITIN_2"/>
    <property type="match status" value="1"/>
</dbReference>
<keyword evidence="7" id="KW-0449">Lipoprotein</keyword>
<dbReference type="Proteomes" id="UP000091857">
    <property type="component" value="Chromosome 1"/>
</dbReference>
<keyword evidence="4" id="KW-0488">Methylation</keyword>